<accession>A0A0E2B3X4</accession>
<evidence type="ECO:0000313" key="2">
    <source>
        <dbReference type="EMBL" id="EKO15502.1"/>
    </source>
</evidence>
<dbReference type="RefSeq" id="WP_004765639.1">
    <property type="nucleotide sequence ID" value="NZ_AHMY02000045.1"/>
</dbReference>
<dbReference type="AlphaFoldDB" id="A0A0E2B3X4"/>
<feature type="transmembrane region" description="Helical" evidence="1">
    <location>
        <begin position="21"/>
        <end position="39"/>
    </location>
</feature>
<organism evidence="2 3">
    <name type="scientific">Leptospira kirschneri str. H1</name>
    <dbReference type="NCBI Taxonomy" id="1049966"/>
    <lineage>
        <taxon>Bacteria</taxon>
        <taxon>Pseudomonadati</taxon>
        <taxon>Spirochaetota</taxon>
        <taxon>Spirochaetia</taxon>
        <taxon>Leptospirales</taxon>
        <taxon>Leptospiraceae</taxon>
        <taxon>Leptospira</taxon>
    </lineage>
</organism>
<sequence>MSFSKVVKRELEVAFSKHGQPLWFRIVKYCVMLIFLYLIRDSEYLWLVLLNAFVISLTVHFWFRYKTKGWTQSYGPWKYDQS</sequence>
<proteinExistence type="predicted"/>
<protein>
    <submittedName>
        <fullName evidence="2">Uncharacterized protein</fullName>
    </submittedName>
</protein>
<gene>
    <name evidence="2" type="ORF">LEP1GSC081_0645</name>
</gene>
<reference evidence="2 3" key="1">
    <citation type="submission" date="2012-10" db="EMBL/GenBank/DDBJ databases">
        <authorList>
            <person name="Harkins D.M."/>
            <person name="Durkin A.S."/>
            <person name="Brinkac L.M."/>
            <person name="Selengut J.D."/>
            <person name="Sanka R."/>
            <person name="DePew J."/>
            <person name="Purushe J."/>
            <person name="Peacock S.J."/>
            <person name="Thaipadungpanit J."/>
            <person name="Wuthiekanun V.W."/>
            <person name="Day N.P."/>
            <person name="Vinetz J.M."/>
            <person name="Sutton G.G."/>
            <person name="Nelson W.C."/>
            <person name="Fouts D.E."/>
        </authorList>
    </citation>
    <scope>NUCLEOTIDE SEQUENCE [LARGE SCALE GENOMIC DNA]</scope>
    <source>
        <strain evidence="2 3">H1</strain>
    </source>
</reference>
<keyword evidence="1" id="KW-1133">Transmembrane helix</keyword>
<evidence type="ECO:0000313" key="3">
    <source>
        <dbReference type="Proteomes" id="UP000006253"/>
    </source>
</evidence>
<comment type="caution">
    <text evidence="2">The sequence shown here is derived from an EMBL/GenBank/DDBJ whole genome shotgun (WGS) entry which is preliminary data.</text>
</comment>
<dbReference type="EMBL" id="AHMY02000045">
    <property type="protein sequence ID" value="EKO15502.1"/>
    <property type="molecule type" value="Genomic_DNA"/>
</dbReference>
<name>A0A0E2B3X4_9LEPT</name>
<feature type="transmembrane region" description="Helical" evidence="1">
    <location>
        <begin position="45"/>
        <end position="63"/>
    </location>
</feature>
<keyword evidence="1" id="KW-0812">Transmembrane</keyword>
<dbReference type="Proteomes" id="UP000006253">
    <property type="component" value="Unassembled WGS sequence"/>
</dbReference>
<keyword evidence="1" id="KW-0472">Membrane</keyword>
<evidence type="ECO:0000256" key="1">
    <source>
        <dbReference type="SAM" id="Phobius"/>
    </source>
</evidence>